<gene>
    <name evidence="1" type="ORF">TCMB3V08_LOCUS5914</name>
</gene>
<reference evidence="1" key="1">
    <citation type="submission" date="2020-11" db="EMBL/GenBank/DDBJ databases">
        <authorList>
            <person name="Tran Van P."/>
        </authorList>
    </citation>
    <scope>NUCLEOTIDE SEQUENCE</scope>
</reference>
<organism evidence="1">
    <name type="scientific">Timema californicum</name>
    <name type="common">California timema</name>
    <name type="synonym">Walking stick</name>
    <dbReference type="NCBI Taxonomy" id="61474"/>
    <lineage>
        <taxon>Eukaryota</taxon>
        <taxon>Metazoa</taxon>
        <taxon>Ecdysozoa</taxon>
        <taxon>Arthropoda</taxon>
        <taxon>Hexapoda</taxon>
        <taxon>Insecta</taxon>
        <taxon>Pterygota</taxon>
        <taxon>Neoptera</taxon>
        <taxon>Polyneoptera</taxon>
        <taxon>Phasmatodea</taxon>
        <taxon>Timematodea</taxon>
        <taxon>Timematoidea</taxon>
        <taxon>Timematidae</taxon>
        <taxon>Timema</taxon>
    </lineage>
</organism>
<sequence>MVRVCWDEGGEEGKGGGEGRHFCVYVNVTTSRGTSQMVLCNRKRLSMLLLRFTVRRSFCQDYNKDAIDLKPSIVFLLLVVAQCCSIFGNGRRRGNAVRTLLHDPPPSPLTHTSLFGLTVLYSVNVTPDLDISYVDFIILDEDVAVYGEVTDANIVTEKFTNHFGGLVVRVPGYRSISLGLDPRHVQIFMWSSFSETGSTQSREDN</sequence>
<evidence type="ECO:0000313" key="1">
    <source>
        <dbReference type="EMBL" id="CAD7573275.1"/>
    </source>
</evidence>
<name>A0A7R9J622_TIMCA</name>
<dbReference type="AlphaFoldDB" id="A0A7R9J622"/>
<protein>
    <submittedName>
        <fullName evidence="1">(California timema) hypothetical protein</fullName>
    </submittedName>
</protein>
<proteinExistence type="predicted"/>
<dbReference type="EMBL" id="OE181507">
    <property type="protein sequence ID" value="CAD7573275.1"/>
    <property type="molecule type" value="Genomic_DNA"/>
</dbReference>
<accession>A0A7R9J622</accession>